<dbReference type="Proteomes" id="UP001239111">
    <property type="component" value="Chromosome 3"/>
</dbReference>
<evidence type="ECO:0000313" key="1">
    <source>
        <dbReference type="EMBL" id="KAJ8668937.1"/>
    </source>
</evidence>
<comment type="caution">
    <text evidence="1">The sequence shown here is derived from an EMBL/GenBank/DDBJ whole genome shotgun (WGS) entry which is preliminary data.</text>
</comment>
<evidence type="ECO:0000313" key="2">
    <source>
        <dbReference type="Proteomes" id="UP001239111"/>
    </source>
</evidence>
<name>A0ACC2NFA8_9HYME</name>
<sequence>MSQPAEDAKSMQKKSITGSEAKTSHSGSKDSTPPRHCCAKELPVVEKIDCCAEKRRKAEEEQNKKVTVWVHGPPCENIKQERIPRHCMTSDEYLDFLAEPAKKCDPGCAKIPVERRLRPVSPRIVELARPPKRRIALTLAERACVMPPDMIDRLATMLEQESALTPEQAENLLRDQEAQKKCPKKQRRHFKKGKCPPEPRCPSSALNSRKRKRRKKRGKLMEAGDPSIDVDAASCQYNMAVKFVRSILNWRCSVSKNDYRDIAEVILERLSEQLGYKPLDAYDRRSQQMRVLSDVLACWISGILMQLAERHKAEVQVLCEQRRREQEEEEAALEQQRQEEDDDSADNASCELDDDQLNELDADMQSTCLSITQASLSKSCVDSEVDATNETADKDSQYADGGGLGADGVLGMSRSGLDGEGGLENQESQTLQSGVGDGVDTGVQLNDGDCDPDALKKCMAQLEAMASKVYQVTDTDVPFLTLSSILDALFCMIECQPENMLCDPTVNRLHRAIYEKLEGALNCGGGDLDSRAKDVLDVVTGKLAIWIAKTMSESETRALCEQPAEVESLEIRDWSKWLSEVASLAEDWSGWIGSIANEADCIRKKGNTTRGDWQNWTKEFESNALLWRRTYLEATHQQHHNTMMMKDRQVVKSKCSRKTAIGDESTIKSTHF</sequence>
<accession>A0ACC2NFA8</accession>
<protein>
    <submittedName>
        <fullName evidence="1">Uncharacterized protein</fullName>
    </submittedName>
</protein>
<organism evidence="1 2">
    <name type="scientific">Eretmocerus hayati</name>
    <dbReference type="NCBI Taxonomy" id="131215"/>
    <lineage>
        <taxon>Eukaryota</taxon>
        <taxon>Metazoa</taxon>
        <taxon>Ecdysozoa</taxon>
        <taxon>Arthropoda</taxon>
        <taxon>Hexapoda</taxon>
        <taxon>Insecta</taxon>
        <taxon>Pterygota</taxon>
        <taxon>Neoptera</taxon>
        <taxon>Endopterygota</taxon>
        <taxon>Hymenoptera</taxon>
        <taxon>Apocrita</taxon>
        <taxon>Proctotrupomorpha</taxon>
        <taxon>Chalcidoidea</taxon>
        <taxon>Aphelinidae</taxon>
        <taxon>Aphelininae</taxon>
        <taxon>Eretmocerus</taxon>
    </lineage>
</organism>
<keyword evidence="2" id="KW-1185">Reference proteome</keyword>
<dbReference type="EMBL" id="CM056743">
    <property type="protein sequence ID" value="KAJ8668937.1"/>
    <property type="molecule type" value="Genomic_DNA"/>
</dbReference>
<gene>
    <name evidence="1" type="ORF">QAD02_000196</name>
</gene>
<reference evidence="1" key="1">
    <citation type="submission" date="2023-04" db="EMBL/GenBank/DDBJ databases">
        <title>A chromosome-level genome assembly of the parasitoid wasp Eretmocerus hayati.</title>
        <authorList>
            <person name="Zhong Y."/>
            <person name="Liu S."/>
            <person name="Liu Y."/>
        </authorList>
    </citation>
    <scope>NUCLEOTIDE SEQUENCE</scope>
    <source>
        <strain evidence="1">ZJU_SS_LIU_2023</strain>
    </source>
</reference>
<proteinExistence type="predicted"/>